<name>A0A0Y0AEK7_9CAUD</name>
<organism evidence="1 2">
    <name type="scientific">Mycobacterium phage Weiss13</name>
    <dbReference type="NCBI Taxonomy" id="1784843"/>
    <lineage>
        <taxon>Viruses</taxon>
        <taxon>Duplodnaviria</taxon>
        <taxon>Heunggongvirae</taxon>
        <taxon>Uroviricota</taxon>
        <taxon>Caudoviricetes</taxon>
        <taxon>Papyrusvirus</taxon>
        <taxon>Papyrusvirus send513</taxon>
    </lineage>
</organism>
<proteinExistence type="predicted"/>
<reference evidence="1 2" key="1">
    <citation type="submission" date="2015-08" db="EMBL/GenBank/DDBJ databases">
        <authorList>
            <person name="Adams C.A."/>
            <person name="Ardeshna N.S."/>
            <person name="Badithe A.V."/>
            <person name="Badrani J.H."/>
            <person name="Birkholz E.A."/>
            <person name="Butler M."/>
            <person name="Chu A."/>
            <person name="Farmer C.N."/>
            <person name="Frischer G.M."/>
            <person name="Hsieh L.Y."/>
            <person name="Jackson K.B."/>
            <person name="Kagy D.N."/>
            <person name="Kendall J.C."/>
            <person name="Lin C.Y."/>
            <person name="Morgan M.N."/>
            <person name="Nachnani R."/>
            <person name="Nadeau S.M."/>
            <person name="Parikh M."/>
            <person name="Perez M.V."/>
            <person name="Peters C.E."/>
            <person name="Pogliano J."/>
            <person name="Popescu N.I."/>
            <person name="Shiao R."/>
            <person name="Song C.L."/>
            <person name="Ting J.M."/>
            <person name="Udani D.R."/>
            <person name="Waller L.B."/>
            <person name="Wang A.Y."/>
            <person name="Wu C.E."/>
            <person name="Yang A.B."/>
            <person name="Yao J."/>
            <person name="Zhang B.H."/>
            <person name="Anders K.R."/>
            <person name="Bradley K.W."/>
            <person name="Asai D.J."/>
            <person name="Bowman C.A."/>
            <person name="Russell D.A."/>
            <person name="Pope W.H."/>
            <person name="Jacobs-Sera D."/>
            <person name="Hendrix R.W."/>
            <person name="Hatfull G.F."/>
        </authorList>
    </citation>
    <scope>NUCLEOTIDE SEQUENCE [LARGE SCALE GENOMIC DNA]</scope>
</reference>
<evidence type="ECO:0000313" key="1">
    <source>
        <dbReference type="EMBL" id="AMB17302.1"/>
    </source>
</evidence>
<gene>
    <name evidence="1" type="ORF">SEA_WEISS13_88</name>
</gene>
<protein>
    <submittedName>
        <fullName evidence="1">Uncharacterized protein</fullName>
    </submittedName>
</protein>
<dbReference type="Proteomes" id="UP000224265">
    <property type="component" value="Segment"/>
</dbReference>
<accession>A0A0Y0AEK7</accession>
<dbReference type="EMBL" id="KT591076">
    <property type="protein sequence ID" value="AMB17302.1"/>
    <property type="molecule type" value="Genomic_DNA"/>
</dbReference>
<evidence type="ECO:0000313" key="2">
    <source>
        <dbReference type="Proteomes" id="UP000224265"/>
    </source>
</evidence>
<sequence>MPEGPTLAERFNSVADSIAGVEDESTREALYELLWALKALALLL</sequence>